<name>A0A6F8XQF9_9ACTN</name>
<feature type="domain" description="HTH marR-type" evidence="1">
    <location>
        <begin position="1"/>
        <end position="137"/>
    </location>
</feature>
<dbReference type="SMART" id="SM00347">
    <property type="entry name" value="HTH_MARR"/>
    <property type="match status" value="1"/>
</dbReference>
<sequence>MHIAQDISAGAALFRLVRFWGRRWAAQAAGQPHVAHVQVLEALDAAAVPTIPAVGEQLGVDRSVGSRMVSEAVAAGYVERRPDPLDARRAVLAATDAGRELLEQARAWQQRVFLELTAGWSDADRERFGGYLRRLDQQKPIT</sequence>
<dbReference type="InterPro" id="IPR000835">
    <property type="entry name" value="HTH_MarR-typ"/>
</dbReference>
<dbReference type="Pfam" id="PF12802">
    <property type="entry name" value="MarR_2"/>
    <property type="match status" value="1"/>
</dbReference>
<gene>
    <name evidence="2" type="ORF">Pflav_024390</name>
</gene>
<evidence type="ECO:0000313" key="2">
    <source>
        <dbReference type="EMBL" id="BCB76029.1"/>
    </source>
</evidence>
<reference evidence="2 3" key="1">
    <citation type="submission" date="2020-03" db="EMBL/GenBank/DDBJ databases">
        <title>Whole genome shotgun sequence of Phytohabitans flavus NBRC 107702.</title>
        <authorList>
            <person name="Komaki H."/>
            <person name="Tamura T."/>
        </authorList>
    </citation>
    <scope>NUCLEOTIDE SEQUENCE [LARGE SCALE GENOMIC DNA]</scope>
    <source>
        <strain evidence="2 3">NBRC 107702</strain>
    </source>
</reference>
<dbReference type="PROSITE" id="PS50995">
    <property type="entry name" value="HTH_MARR_2"/>
    <property type="match status" value="1"/>
</dbReference>
<dbReference type="PANTHER" id="PTHR33164:SF57">
    <property type="entry name" value="MARR-FAMILY TRANSCRIPTIONAL REGULATOR"/>
    <property type="match status" value="1"/>
</dbReference>
<dbReference type="GO" id="GO:0006950">
    <property type="term" value="P:response to stress"/>
    <property type="evidence" value="ECO:0007669"/>
    <property type="project" value="TreeGrafter"/>
</dbReference>
<dbReference type="GO" id="GO:0003700">
    <property type="term" value="F:DNA-binding transcription factor activity"/>
    <property type="evidence" value="ECO:0007669"/>
    <property type="project" value="InterPro"/>
</dbReference>
<reference evidence="2 3" key="2">
    <citation type="submission" date="2020-03" db="EMBL/GenBank/DDBJ databases">
        <authorList>
            <person name="Ichikawa N."/>
            <person name="Kimura A."/>
            <person name="Kitahashi Y."/>
            <person name="Uohara A."/>
        </authorList>
    </citation>
    <scope>NUCLEOTIDE SEQUENCE [LARGE SCALE GENOMIC DNA]</scope>
    <source>
        <strain evidence="2 3">NBRC 107702</strain>
    </source>
</reference>
<dbReference type="AlphaFoldDB" id="A0A6F8XQF9"/>
<dbReference type="PANTHER" id="PTHR33164">
    <property type="entry name" value="TRANSCRIPTIONAL REGULATOR, MARR FAMILY"/>
    <property type="match status" value="1"/>
</dbReference>
<proteinExistence type="predicted"/>
<dbReference type="InterPro" id="IPR039422">
    <property type="entry name" value="MarR/SlyA-like"/>
</dbReference>
<evidence type="ECO:0000313" key="3">
    <source>
        <dbReference type="Proteomes" id="UP000502508"/>
    </source>
</evidence>
<dbReference type="Proteomes" id="UP000502508">
    <property type="component" value="Chromosome"/>
</dbReference>
<organism evidence="2 3">
    <name type="scientific">Phytohabitans flavus</name>
    <dbReference type="NCBI Taxonomy" id="1076124"/>
    <lineage>
        <taxon>Bacteria</taxon>
        <taxon>Bacillati</taxon>
        <taxon>Actinomycetota</taxon>
        <taxon>Actinomycetes</taxon>
        <taxon>Micromonosporales</taxon>
        <taxon>Micromonosporaceae</taxon>
    </lineage>
</organism>
<protein>
    <submittedName>
        <fullName evidence="2">MarR family transcriptional regulator</fullName>
    </submittedName>
</protein>
<dbReference type="RefSeq" id="WP_197938347.1">
    <property type="nucleotide sequence ID" value="NZ_AP022870.1"/>
</dbReference>
<dbReference type="InterPro" id="IPR036388">
    <property type="entry name" value="WH-like_DNA-bd_sf"/>
</dbReference>
<dbReference type="InterPro" id="IPR036390">
    <property type="entry name" value="WH_DNA-bd_sf"/>
</dbReference>
<dbReference type="EMBL" id="AP022870">
    <property type="protein sequence ID" value="BCB76029.1"/>
    <property type="molecule type" value="Genomic_DNA"/>
</dbReference>
<evidence type="ECO:0000259" key="1">
    <source>
        <dbReference type="PROSITE" id="PS50995"/>
    </source>
</evidence>
<keyword evidence="3" id="KW-1185">Reference proteome</keyword>
<accession>A0A6F8XQF9</accession>
<dbReference type="SUPFAM" id="SSF46785">
    <property type="entry name" value="Winged helix' DNA-binding domain"/>
    <property type="match status" value="1"/>
</dbReference>
<dbReference type="Gene3D" id="1.10.10.10">
    <property type="entry name" value="Winged helix-like DNA-binding domain superfamily/Winged helix DNA-binding domain"/>
    <property type="match status" value="1"/>
</dbReference>
<dbReference type="KEGG" id="pfla:Pflav_024390"/>